<dbReference type="InParanoid" id="A0A3Q7N2K0"/>
<proteinExistence type="predicted"/>
<keyword evidence="2 4" id="KW-0812">Transmembrane</keyword>
<dbReference type="RefSeq" id="XP_025715338.1">
    <property type="nucleotide sequence ID" value="XM_025859553.1"/>
</dbReference>
<dbReference type="CTD" id="6398"/>
<dbReference type="PANTHER" id="PTHR15123:SF5">
    <property type="entry name" value="SECRETED AND TRANSMEMBRANE PROTEIN 1"/>
    <property type="match status" value="1"/>
</dbReference>
<dbReference type="AlphaFoldDB" id="A0A3Q7N2K0"/>
<dbReference type="GO" id="GO:0006955">
    <property type="term" value="P:immune response"/>
    <property type="evidence" value="ECO:0007669"/>
    <property type="project" value="InterPro"/>
</dbReference>
<evidence type="ECO:0000313" key="3">
    <source>
        <dbReference type="Proteomes" id="UP000286641"/>
    </source>
</evidence>
<name>A0A3Q7N2K0_CALUR</name>
<gene>
    <name evidence="4" type="primary">SECTM1</name>
</gene>
<organism evidence="3 4">
    <name type="scientific">Callorhinus ursinus</name>
    <name type="common">Northern fur seal</name>
    <dbReference type="NCBI Taxonomy" id="34884"/>
    <lineage>
        <taxon>Eukaryota</taxon>
        <taxon>Metazoa</taxon>
        <taxon>Chordata</taxon>
        <taxon>Craniata</taxon>
        <taxon>Vertebrata</taxon>
        <taxon>Euteleostomi</taxon>
        <taxon>Mammalia</taxon>
        <taxon>Eutheria</taxon>
        <taxon>Laurasiatheria</taxon>
        <taxon>Carnivora</taxon>
        <taxon>Caniformia</taxon>
        <taxon>Pinnipedia</taxon>
        <taxon>Otariidae</taxon>
        <taxon>Callorhinus</taxon>
    </lineage>
</organism>
<feature type="transmembrane region" description="Helical" evidence="2">
    <location>
        <begin position="418"/>
        <end position="439"/>
    </location>
</feature>
<feature type="region of interest" description="Disordered" evidence="1">
    <location>
        <begin position="49"/>
        <end position="98"/>
    </location>
</feature>
<dbReference type="PANTHER" id="PTHR15123">
    <property type="entry name" value="SECRETED AND TRANSMEMBRANE PROTEIN 1"/>
    <property type="match status" value="1"/>
</dbReference>
<evidence type="ECO:0000313" key="4">
    <source>
        <dbReference type="RefSeq" id="XP_025715338.1"/>
    </source>
</evidence>
<evidence type="ECO:0000256" key="1">
    <source>
        <dbReference type="SAM" id="MobiDB-lite"/>
    </source>
</evidence>
<dbReference type="GO" id="GO:0016020">
    <property type="term" value="C:membrane"/>
    <property type="evidence" value="ECO:0007669"/>
    <property type="project" value="TreeGrafter"/>
</dbReference>
<keyword evidence="2" id="KW-0472">Membrane</keyword>
<reference evidence="4" key="2">
    <citation type="submission" date="2025-08" db="UniProtKB">
        <authorList>
            <consortium name="RefSeq"/>
        </authorList>
    </citation>
    <scope>IDENTIFICATION</scope>
    <source>
        <tissue evidence="4">Blood</tissue>
    </source>
</reference>
<dbReference type="InterPro" id="IPR033231">
    <property type="entry name" value="SECTM1"/>
</dbReference>
<keyword evidence="2" id="KW-1133">Transmembrane helix</keyword>
<dbReference type="Proteomes" id="UP000286641">
    <property type="component" value="Unplaced"/>
</dbReference>
<dbReference type="GO" id="GO:0005125">
    <property type="term" value="F:cytokine activity"/>
    <property type="evidence" value="ECO:0007669"/>
    <property type="project" value="InterPro"/>
</dbReference>
<reference key="1">
    <citation type="submission" date="2019-01" db="UniProtKB">
        <authorList>
            <consortium name="RefSeq"/>
        </authorList>
    </citation>
    <scope>IDENTIFICATION</scope>
</reference>
<feature type="compositionally biased region" description="Basic and acidic residues" evidence="1">
    <location>
        <begin position="147"/>
        <end position="156"/>
    </location>
</feature>
<accession>A0A3Q7N2K0</accession>
<keyword evidence="3" id="KW-1185">Reference proteome</keyword>
<sequence>MEPTNPIIATRGENYNHYACRAATLTPFLIPPQESNIEVQLLGKDVGESSPGQNWTVRPFSVSRPGPVAADGAPKHLRSSCPQKLPHPKGSQEDRAEGGVLGTVAKQTLLPWLRPHRAPDSPLRPQRAKTGGSSRWPGAEARAGSRGAERVPRANEEDAGPLRPPVPLAMLTLTFPLSVPQMLWTILLTASLSAQNGRAGDLPCGARCAHLAQNPEDGEAAAGLAETQQHSQWDNPICTEGVVSVSRGERAVMACNISNPFLSVAIYLSSHGKSFEPVFSMRPPGCFCQGGWRLQVQGSMAQLVIDDVSHTQAGCYRWYLQGLQRNIRVTTLNVSGTTPPTQFLSCGVAENGAPSLARPGEGTQRALCGLLVPWSHLTPGLTCIRGRVPRPEGGRPLFTHPCSPETPCPPKARDQFRVAPVVVSIIAGLIFLVVIVLSCTRGRVPLPSPCRKCSGPQTRCL</sequence>
<protein>
    <submittedName>
        <fullName evidence="4">Secreted and transmembrane protein 1</fullName>
    </submittedName>
</protein>
<evidence type="ECO:0000256" key="2">
    <source>
        <dbReference type="SAM" id="Phobius"/>
    </source>
</evidence>
<feature type="region of interest" description="Disordered" evidence="1">
    <location>
        <begin position="110"/>
        <end position="164"/>
    </location>
</feature>